<protein>
    <submittedName>
        <fullName evidence="5">Peptidase M23-like protein</fullName>
    </submittedName>
</protein>
<name>A0AAC8THL4_9BACT</name>
<keyword evidence="1 2" id="KW-0732">Signal</keyword>
<evidence type="ECO:0000259" key="3">
    <source>
        <dbReference type="Pfam" id="PF01551"/>
    </source>
</evidence>
<dbReference type="AlphaFoldDB" id="A0AAC8THL4"/>
<dbReference type="SUPFAM" id="SSF51261">
    <property type="entry name" value="Duplicated hybrid motif"/>
    <property type="match status" value="1"/>
</dbReference>
<dbReference type="Gene3D" id="2.70.70.10">
    <property type="entry name" value="Glucose Permease (Domain IIA)"/>
    <property type="match status" value="1"/>
</dbReference>
<feature type="domain" description="M23ase beta-sheet core" evidence="3">
    <location>
        <begin position="296"/>
        <end position="391"/>
    </location>
</feature>
<evidence type="ECO:0000256" key="2">
    <source>
        <dbReference type="SAM" id="SignalP"/>
    </source>
</evidence>
<dbReference type="InterPro" id="IPR011055">
    <property type="entry name" value="Dup_hybrid_motif"/>
</dbReference>
<dbReference type="InterPro" id="IPR050570">
    <property type="entry name" value="Cell_wall_metabolism_enzyme"/>
</dbReference>
<dbReference type="Pfam" id="PF01551">
    <property type="entry name" value="Peptidase_M23"/>
    <property type="match status" value="1"/>
</dbReference>
<accession>A0AAC8THL4</accession>
<dbReference type="RefSeq" id="WP_047858417.1">
    <property type="nucleotide sequence ID" value="NZ_CP011509.1"/>
</dbReference>
<reference evidence="4 6" key="1">
    <citation type="submission" date="2015-05" db="EMBL/GenBank/DDBJ databases">
        <title>Genome assembly of Archangium gephyra DSM 2261.</title>
        <authorList>
            <person name="Sharma G."/>
            <person name="Subramanian S."/>
        </authorList>
    </citation>
    <scope>NUCLEOTIDE SEQUENCE [LARGE SCALE GENOMIC DNA]</scope>
    <source>
        <strain evidence="4 6">DSM 2261</strain>
    </source>
</reference>
<sequence length="440" mass="48283">MKTRMMLWASATLLAACGEGTAVDPASQTLVRDEVIGVSLPLPAQWSVRRDEVLFDTHGVFLNAPTSDEGVAQTGHERDAVARIALAYKARPDQLEELVRTKLAEYQEFHPTRTEVTLADGRTGIAITGLPGTQPYSIVYTVDGERVYEIGLWSDEPGLDERAKQVLGGLRFQAPTKTVQSLGLKTARESTYAELSAEREQAAADRKALVMKAILAGDLPQQQKFEDPPVRAMSCGFTAPSTLYWQLQWDWTNKFYSGAHYDMKANPGWSAMSGNGGSWWGTGYHTRFCETNYANQHYANDWPAQVGANAYAAFGGTVEWTGWGTDGFATLGRYVVVRNNGYRSLTAHLSSIASGMAWGTEIDGYYKVIGEAGSSGGDWAPHLHARVSYGESKTANGQPYGGETVKPLRLRCFNCNNPDVSVASGGGYYNDFFHGRWMMY</sequence>
<evidence type="ECO:0000313" key="7">
    <source>
        <dbReference type="Proteomes" id="UP000256345"/>
    </source>
</evidence>
<dbReference type="CDD" id="cd12797">
    <property type="entry name" value="M23_peptidase"/>
    <property type="match status" value="1"/>
</dbReference>
<keyword evidence="7" id="KW-1185">Reference proteome</keyword>
<dbReference type="EMBL" id="QUMU01000001">
    <property type="protein sequence ID" value="REG37274.1"/>
    <property type="molecule type" value="Genomic_DNA"/>
</dbReference>
<gene>
    <name evidence="4" type="ORF">AA314_06292</name>
    <name evidence="5" type="ORF">ATI61_101254</name>
</gene>
<dbReference type="InterPro" id="IPR016047">
    <property type="entry name" value="M23ase_b-sheet_dom"/>
</dbReference>
<dbReference type="PANTHER" id="PTHR21666:SF289">
    <property type="entry name" value="L-ALA--D-GLU ENDOPEPTIDASE"/>
    <property type="match status" value="1"/>
</dbReference>
<dbReference type="KEGG" id="age:AA314_06292"/>
<evidence type="ECO:0000313" key="4">
    <source>
        <dbReference type="EMBL" id="AKJ04666.1"/>
    </source>
</evidence>
<feature type="chain" id="PRO_5041977688" evidence="2">
    <location>
        <begin position="23"/>
        <end position="440"/>
    </location>
</feature>
<feature type="signal peptide" evidence="2">
    <location>
        <begin position="1"/>
        <end position="22"/>
    </location>
</feature>
<dbReference type="Proteomes" id="UP000256345">
    <property type="component" value="Unassembled WGS sequence"/>
</dbReference>
<dbReference type="EMBL" id="CP011509">
    <property type="protein sequence ID" value="AKJ04666.1"/>
    <property type="molecule type" value="Genomic_DNA"/>
</dbReference>
<evidence type="ECO:0000256" key="1">
    <source>
        <dbReference type="ARBA" id="ARBA00022729"/>
    </source>
</evidence>
<evidence type="ECO:0000313" key="5">
    <source>
        <dbReference type="EMBL" id="REG37274.1"/>
    </source>
</evidence>
<dbReference type="Proteomes" id="UP000035579">
    <property type="component" value="Chromosome"/>
</dbReference>
<dbReference type="PANTHER" id="PTHR21666">
    <property type="entry name" value="PEPTIDASE-RELATED"/>
    <property type="match status" value="1"/>
</dbReference>
<organism evidence="4 6">
    <name type="scientific">Archangium gephyra</name>
    <dbReference type="NCBI Taxonomy" id="48"/>
    <lineage>
        <taxon>Bacteria</taxon>
        <taxon>Pseudomonadati</taxon>
        <taxon>Myxococcota</taxon>
        <taxon>Myxococcia</taxon>
        <taxon>Myxococcales</taxon>
        <taxon>Cystobacterineae</taxon>
        <taxon>Archangiaceae</taxon>
        <taxon>Archangium</taxon>
    </lineage>
</organism>
<dbReference type="PROSITE" id="PS51257">
    <property type="entry name" value="PROKAR_LIPOPROTEIN"/>
    <property type="match status" value="1"/>
</dbReference>
<reference evidence="5 7" key="2">
    <citation type="submission" date="2018-08" db="EMBL/GenBank/DDBJ databases">
        <title>Genomic Encyclopedia of Archaeal and Bacterial Type Strains, Phase II (KMG-II): from individual species to whole genera.</title>
        <authorList>
            <person name="Goeker M."/>
        </authorList>
    </citation>
    <scope>NUCLEOTIDE SEQUENCE [LARGE SCALE GENOMIC DNA]</scope>
    <source>
        <strain evidence="5 7">DSM 2261</strain>
    </source>
</reference>
<dbReference type="GO" id="GO:0004222">
    <property type="term" value="F:metalloendopeptidase activity"/>
    <property type="evidence" value="ECO:0007669"/>
    <property type="project" value="TreeGrafter"/>
</dbReference>
<proteinExistence type="predicted"/>
<evidence type="ECO:0000313" key="6">
    <source>
        <dbReference type="Proteomes" id="UP000035579"/>
    </source>
</evidence>